<evidence type="ECO:0000313" key="4">
    <source>
        <dbReference type="Proteomes" id="UP000229030"/>
    </source>
</evidence>
<feature type="coiled-coil region" evidence="1">
    <location>
        <begin position="245"/>
        <end position="272"/>
    </location>
</feature>
<evidence type="ECO:0000256" key="1">
    <source>
        <dbReference type="SAM" id="Coils"/>
    </source>
</evidence>
<evidence type="ECO:0000256" key="2">
    <source>
        <dbReference type="SAM" id="MobiDB-lite"/>
    </source>
</evidence>
<proteinExistence type="predicted"/>
<gene>
    <name evidence="3" type="ORF">COS21_00240</name>
</gene>
<protein>
    <submittedName>
        <fullName evidence="3">Uncharacterized protein</fullName>
    </submittedName>
</protein>
<organism evidence="3 4">
    <name type="scientific">bacterium (Candidatus Gribaldobacteria) CG02_land_8_20_14_3_00_41_15</name>
    <dbReference type="NCBI Taxonomy" id="2014270"/>
    <lineage>
        <taxon>Bacteria</taxon>
        <taxon>Candidatus Gribaldobacteria</taxon>
    </lineage>
</organism>
<dbReference type="AlphaFoldDB" id="A0A2M7DEV2"/>
<comment type="caution">
    <text evidence="3">The sequence shown here is derived from an EMBL/GenBank/DDBJ whole genome shotgun (WGS) entry which is preliminary data.</text>
</comment>
<name>A0A2M7DEV2_9BACT</name>
<feature type="region of interest" description="Disordered" evidence="2">
    <location>
        <begin position="1"/>
        <end position="21"/>
    </location>
</feature>
<sequence length="388" mass="45379">MQSAEKHFSEPVPERNKEATKTEKPIIESILLKSPLEEKPYLVLNTPYSRLPQHKVFRSQEGKLYLEKEDRSESKKAEATQEFIVSNSLRAIVKQLNSQEIVVPEIKISPERPGKYYCSFFENLHSLLEQAGTISLRGLFKKRLLKKDFLPLVLTHLVTGDLDRNTSNYGLLVEENKPDKIIVFDFGEIVTQKNMDYLFNIIPAGLTEKDFEKPVEMVKELFSEEYINGLLAKSEASKNEIIAKKRQISKKLENIDKLIKDLIEQKKEEVDNYAEFCRENKKNISSSDKRDKKIQDSLIDDHDFKNIPPDKWKKIEAMINSLRQLREEESRMNQKAEKIECYKDYQDLLKTDNKHSDQHSALFEKYLAEISQFNVSLKDRLFSYYKSI</sequence>
<dbReference type="EMBL" id="PETV01000006">
    <property type="protein sequence ID" value="PIV47381.1"/>
    <property type="molecule type" value="Genomic_DNA"/>
</dbReference>
<evidence type="ECO:0000313" key="3">
    <source>
        <dbReference type="EMBL" id="PIV47381.1"/>
    </source>
</evidence>
<dbReference type="Proteomes" id="UP000229030">
    <property type="component" value="Unassembled WGS sequence"/>
</dbReference>
<feature type="coiled-coil region" evidence="1">
    <location>
        <begin position="315"/>
        <end position="342"/>
    </location>
</feature>
<reference evidence="4" key="1">
    <citation type="submission" date="2017-09" db="EMBL/GenBank/DDBJ databases">
        <title>Depth-based differentiation of microbial function through sediment-hosted aquifers and enrichment of novel symbionts in the deep terrestrial subsurface.</title>
        <authorList>
            <person name="Probst A.J."/>
            <person name="Ladd B."/>
            <person name="Jarett J.K."/>
            <person name="Geller-Mcgrath D.E."/>
            <person name="Sieber C.M.K."/>
            <person name="Emerson J.B."/>
            <person name="Anantharaman K."/>
            <person name="Thomas B.C."/>
            <person name="Malmstrom R."/>
            <person name="Stieglmeier M."/>
            <person name="Klingl A."/>
            <person name="Woyke T."/>
            <person name="Ryan C.M."/>
            <person name="Banfield J.F."/>
        </authorList>
    </citation>
    <scope>NUCLEOTIDE SEQUENCE [LARGE SCALE GENOMIC DNA]</scope>
</reference>
<keyword evidence="1" id="KW-0175">Coiled coil</keyword>
<accession>A0A2M7DEV2</accession>